<dbReference type="GO" id="GO:0015031">
    <property type="term" value="P:protein transport"/>
    <property type="evidence" value="ECO:0007669"/>
    <property type="project" value="UniProtKB-KW"/>
</dbReference>
<dbReference type="EC" id="3.4.22.-" evidence="14"/>
<feature type="region of interest" description="Disordered" evidence="15">
    <location>
        <begin position="766"/>
        <end position="790"/>
    </location>
</feature>
<keyword evidence="6 14" id="KW-0645">Protease</keyword>
<evidence type="ECO:0000313" key="18">
    <source>
        <dbReference type="Proteomes" id="UP000716291"/>
    </source>
</evidence>
<dbReference type="Gene3D" id="1.10.10.10">
    <property type="entry name" value="Winged helix-like DNA-binding domain superfamily/Winged helix DNA-binding domain"/>
    <property type="match status" value="1"/>
</dbReference>
<evidence type="ECO:0000256" key="2">
    <source>
        <dbReference type="ARBA" id="ARBA00011038"/>
    </source>
</evidence>
<protein>
    <recommendedName>
        <fullName evidence="14">Cysteine protease</fullName>
        <ecNumber evidence="14">3.4.22.-</ecNumber>
    </recommendedName>
</protein>
<evidence type="ECO:0000256" key="13">
    <source>
        <dbReference type="ARBA" id="ARBA00029362"/>
    </source>
</evidence>
<dbReference type="GO" id="GO:0000045">
    <property type="term" value="P:autophagosome assembly"/>
    <property type="evidence" value="ECO:0007669"/>
    <property type="project" value="TreeGrafter"/>
</dbReference>
<evidence type="ECO:0000256" key="6">
    <source>
        <dbReference type="ARBA" id="ARBA00022670"/>
    </source>
</evidence>
<comment type="subcellular location">
    <subcellularLocation>
        <location evidence="14">Nucleus</location>
    </subcellularLocation>
    <subcellularLocation>
        <location evidence="14">Cytoplasm</location>
    </subcellularLocation>
</comment>
<evidence type="ECO:0000256" key="14">
    <source>
        <dbReference type="RuleBase" id="RU363115"/>
    </source>
</evidence>
<dbReference type="GO" id="GO:0035973">
    <property type="term" value="P:aggrephagy"/>
    <property type="evidence" value="ECO:0007669"/>
    <property type="project" value="TreeGrafter"/>
</dbReference>
<evidence type="ECO:0000256" key="1">
    <source>
        <dbReference type="ARBA" id="ARBA00010958"/>
    </source>
</evidence>
<evidence type="ECO:0000256" key="10">
    <source>
        <dbReference type="ARBA" id="ARBA00023006"/>
    </source>
</evidence>
<keyword evidence="3" id="KW-0813">Transport</keyword>
<accession>A0A9P6XEZ8</accession>
<dbReference type="SUPFAM" id="SSF46785">
    <property type="entry name" value="Winged helix' DNA-binding domain"/>
    <property type="match status" value="1"/>
</dbReference>
<dbReference type="GO" id="GO:0006383">
    <property type="term" value="P:transcription by RNA polymerase III"/>
    <property type="evidence" value="ECO:0007669"/>
    <property type="project" value="InterPro"/>
</dbReference>
<evidence type="ECO:0000256" key="12">
    <source>
        <dbReference type="ARBA" id="ARBA00023242"/>
    </source>
</evidence>
<evidence type="ECO:0000256" key="8">
    <source>
        <dbReference type="ARBA" id="ARBA00022807"/>
    </source>
</evidence>
<name>A0A9P6XEZ8_RHIOR</name>
<evidence type="ECO:0000256" key="15">
    <source>
        <dbReference type="SAM" id="MobiDB-lite"/>
    </source>
</evidence>
<gene>
    <name evidence="17" type="ORF">G6F64_003077</name>
</gene>
<dbReference type="InterPro" id="IPR007832">
    <property type="entry name" value="RNA_pol_Rpc34"/>
</dbReference>
<comment type="catalytic activity">
    <reaction evidence="13">
        <text>[protein]-C-terminal L-amino acid-glycyl-phosphatidylethanolamide + H2O = [protein]-C-terminal L-amino acid-glycine + a 1,2-diacyl-sn-glycero-3-phosphoethanolamine</text>
        <dbReference type="Rhea" id="RHEA:67548"/>
        <dbReference type="Rhea" id="RHEA-COMP:17323"/>
        <dbReference type="Rhea" id="RHEA-COMP:17324"/>
        <dbReference type="ChEBI" id="CHEBI:15377"/>
        <dbReference type="ChEBI" id="CHEBI:64612"/>
        <dbReference type="ChEBI" id="CHEBI:172940"/>
        <dbReference type="ChEBI" id="CHEBI:172941"/>
    </reaction>
    <physiologicalReaction direction="left-to-right" evidence="13">
        <dbReference type="Rhea" id="RHEA:67549"/>
    </physiologicalReaction>
</comment>
<dbReference type="EMBL" id="JAANQT010000289">
    <property type="protein sequence ID" value="KAG1312374.1"/>
    <property type="molecule type" value="Genomic_DNA"/>
</dbReference>
<keyword evidence="10" id="KW-0072">Autophagy</keyword>
<dbReference type="Proteomes" id="UP000716291">
    <property type="component" value="Unassembled WGS sequence"/>
</dbReference>
<keyword evidence="18" id="KW-1185">Reference proteome</keyword>
<dbReference type="PANTHER" id="PTHR22624">
    <property type="entry name" value="CYSTEINE PROTEASE ATG4"/>
    <property type="match status" value="1"/>
</dbReference>
<keyword evidence="5 14" id="KW-0963">Cytoplasm</keyword>
<feature type="compositionally biased region" description="Acidic residues" evidence="15">
    <location>
        <begin position="776"/>
        <end position="790"/>
    </location>
</feature>
<sequence>MEDNVPPFGLSVNEWSFYQYVLASPKGTKFTDRPESMDVQDAYIAMNSLLKKNALEIIIVNNENVLKAIDLTDAEKASRLNDDARLVYNAIRSAGNTGIWTKDLKKATNLHTIVLNRTLKQLEQKREIKSIKHVKYPTRKIYMLFNLTPSSEVTGGAWYTDQELDIDFIDSLKAACLKYITSRSFPRAEGIPDAVFGAEHEHYPTASEVKRFITESRISSIELSVKDIETDMEDFSDEEEDNGLVQWSYKAIKKAVNRLSTETFTETPCGKCPVFSFCVEDGPISPMNCEYYKVWLNCSDQKMSESCTDLADLEVNDKELPQPQNSNHLSTAPLKDKLLTNSSYLAAEIPLKFGHFMSNLWTSGSELSSSLFLQQQQQQQDNCIIWLLGCSYIIKPTDHIQQALLEAQRDLMFNKSSSENEEENNQNMYMLWPPDFYDDFTSRLWMTYRHNYPPIRPSSHKTDIGWGCTLRSGQSLLANTLIIHFLGRDWRRQTQNQAAWKQYSRIVHWFLDELSPRAPFSIHRIALLGKQLGKNIGEWFGPSTISQVIQALVSDFAPANLSVYVAADGVIYRDDVNDVATGKKPRGDFSYLSSLADSKGREEAKHLYDASTPQSSTVKTDTFKPVLILVALRLGIDSLHPTYYGGLKACFELPSFVGIVGGRPNSSLYFIGLKGDELIYLDPHYSRPALETKSLAQYTRKDFNTYHCTIPRKVHISNIDPSMLVGFYCQNISDFDSLCQQITKTSKNHSAIISVEQSAPVYEEDVRSENDFGIVSDEDDDSDVDDIADK</sequence>
<keyword evidence="11" id="KW-0804">Transcription</keyword>
<dbReference type="FunFam" id="1.10.10.10:FF:000116">
    <property type="entry name" value="DNA-directed RNA polymerase III subunit RPC6"/>
    <property type="match status" value="1"/>
</dbReference>
<dbReference type="GO" id="GO:0034727">
    <property type="term" value="P:piecemeal microautophagy of the nucleus"/>
    <property type="evidence" value="ECO:0007669"/>
    <property type="project" value="TreeGrafter"/>
</dbReference>
<dbReference type="GO" id="GO:0005654">
    <property type="term" value="C:nucleoplasm"/>
    <property type="evidence" value="ECO:0007669"/>
    <property type="project" value="UniProtKB-ARBA"/>
</dbReference>
<dbReference type="GO" id="GO:0000423">
    <property type="term" value="P:mitophagy"/>
    <property type="evidence" value="ECO:0007669"/>
    <property type="project" value="TreeGrafter"/>
</dbReference>
<proteinExistence type="inferred from homology"/>
<keyword evidence="7 14" id="KW-0378">Hydrolase</keyword>
<keyword evidence="4" id="KW-0240">DNA-directed RNA polymerase</keyword>
<dbReference type="InterPro" id="IPR005078">
    <property type="entry name" value="Peptidase_C54"/>
</dbReference>
<dbReference type="InterPro" id="IPR038765">
    <property type="entry name" value="Papain-like_cys_pep_sf"/>
</dbReference>
<keyword evidence="8" id="KW-0788">Thiol protease</keyword>
<dbReference type="InterPro" id="IPR046792">
    <property type="entry name" value="Peptidase_C54_cat"/>
</dbReference>
<dbReference type="GO" id="GO:0019786">
    <property type="term" value="F:protein-phosphatidylethanolamide deconjugating activity"/>
    <property type="evidence" value="ECO:0007669"/>
    <property type="project" value="InterPro"/>
</dbReference>
<evidence type="ECO:0000256" key="11">
    <source>
        <dbReference type="ARBA" id="ARBA00023163"/>
    </source>
</evidence>
<dbReference type="InterPro" id="IPR036388">
    <property type="entry name" value="WH-like_DNA-bd_sf"/>
</dbReference>
<dbReference type="Pfam" id="PF03416">
    <property type="entry name" value="Peptidase_C54"/>
    <property type="match status" value="1"/>
</dbReference>
<reference evidence="17" key="1">
    <citation type="journal article" date="2020" name="Microb. Genom.">
        <title>Genetic diversity of clinical and environmental Mucorales isolates obtained from an investigation of mucormycosis cases among solid organ transplant recipients.</title>
        <authorList>
            <person name="Nguyen M.H."/>
            <person name="Kaul D."/>
            <person name="Muto C."/>
            <person name="Cheng S.J."/>
            <person name="Richter R.A."/>
            <person name="Bruno V.M."/>
            <person name="Liu G."/>
            <person name="Beyhan S."/>
            <person name="Sundermann A.J."/>
            <person name="Mounaud S."/>
            <person name="Pasculle A.W."/>
            <person name="Nierman W.C."/>
            <person name="Driscoll E."/>
            <person name="Cumbie R."/>
            <person name="Clancy C.J."/>
            <person name="Dupont C.L."/>
        </authorList>
    </citation>
    <scope>NUCLEOTIDE SEQUENCE</scope>
    <source>
        <strain evidence="17">GL11</strain>
    </source>
</reference>
<feature type="domain" description="Peptidase C54 catalytic" evidence="16">
    <location>
        <begin position="435"/>
        <end position="741"/>
    </location>
</feature>
<dbReference type="InterPro" id="IPR036390">
    <property type="entry name" value="WH_DNA-bd_sf"/>
</dbReference>
<evidence type="ECO:0000313" key="17">
    <source>
        <dbReference type="EMBL" id="KAG1312374.1"/>
    </source>
</evidence>
<dbReference type="GO" id="GO:0005737">
    <property type="term" value="C:cytoplasm"/>
    <property type="evidence" value="ECO:0007669"/>
    <property type="project" value="UniProtKB-SubCell"/>
</dbReference>
<keyword evidence="12 14" id="KW-0539">Nucleus</keyword>
<evidence type="ECO:0000256" key="7">
    <source>
        <dbReference type="ARBA" id="ARBA00022801"/>
    </source>
</evidence>
<dbReference type="Pfam" id="PF05158">
    <property type="entry name" value="RNA_pol_Rpc34"/>
    <property type="match status" value="1"/>
</dbReference>
<evidence type="ECO:0000256" key="4">
    <source>
        <dbReference type="ARBA" id="ARBA00022478"/>
    </source>
</evidence>
<evidence type="ECO:0000256" key="3">
    <source>
        <dbReference type="ARBA" id="ARBA00022448"/>
    </source>
</evidence>
<comment type="similarity">
    <text evidence="1 14">Belongs to the peptidase C54 family.</text>
</comment>
<dbReference type="AlphaFoldDB" id="A0A9P6XEZ8"/>
<organism evidence="17 18">
    <name type="scientific">Rhizopus oryzae</name>
    <name type="common">Mucormycosis agent</name>
    <name type="synonym">Rhizopus arrhizus var. delemar</name>
    <dbReference type="NCBI Taxonomy" id="64495"/>
    <lineage>
        <taxon>Eukaryota</taxon>
        <taxon>Fungi</taxon>
        <taxon>Fungi incertae sedis</taxon>
        <taxon>Mucoromycota</taxon>
        <taxon>Mucoromycotina</taxon>
        <taxon>Mucoromycetes</taxon>
        <taxon>Mucorales</taxon>
        <taxon>Mucorineae</taxon>
        <taxon>Rhizopodaceae</taxon>
        <taxon>Rhizopus</taxon>
    </lineage>
</organism>
<dbReference type="SUPFAM" id="SSF54001">
    <property type="entry name" value="Cysteine proteinases"/>
    <property type="match status" value="1"/>
</dbReference>
<dbReference type="GO" id="GO:0016485">
    <property type="term" value="P:protein processing"/>
    <property type="evidence" value="ECO:0007669"/>
    <property type="project" value="TreeGrafter"/>
</dbReference>
<evidence type="ECO:0000256" key="9">
    <source>
        <dbReference type="ARBA" id="ARBA00022927"/>
    </source>
</evidence>
<dbReference type="GO" id="GO:0005666">
    <property type="term" value="C:RNA polymerase III complex"/>
    <property type="evidence" value="ECO:0007669"/>
    <property type="project" value="InterPro"/>
</dbReference>
<evidence type="ECO:0000256" key="5">
    <source>
        <dbReference type="ARBA" id="ARBA00022490"/>
    </source>
</evidence>
<comment type="caution">
    <text evidence="17">The sequence shown here is derived from an EMBL/GenBank/DDBJ whole genome shotgun (WGS) entry which is preliminary data.</text>
</comment>
<comment type="function">
    <text evidence="14">Required for selective autophagic degradation of the nucleus (nucleophagy) as well as for mitophagy which contributes to regulate mitochondrial quantity and quality by eliminating the mitochondria to a basal level to fulfill cellular energy requirements and preventing excess ROS production.</text>
</comment>
<evidence type="ECO:0000259" key="16">
    <source>
        <dbReference type="Pfam" id="PF03416"/>
    </source>
</evidence>
<comment type="similarity">
    <text evidence="2">Belongs to the eukaryotic RPC34/RPC39 RNA polymerase subunit family.</text>
</comment>
<keyword evidence="9" id="KW-0653">Protein transport</keyword>
<dbReference type="PANTHER" id="PTHR22624:SF49">
    <property type="entry name" value="CYSTEINE PROTEASE"/>
    <property type="match status" value="1"/>
</dbReference>
<dbReference type="GO" id="GO:0004197">
    <property type="term" value="F:cysteine-type endopeptidase activity"/>
    <property type="evidence" value="ECO:0007669"/>
    <property type="project" value="TreeGrafter"/>
</dbReference>